<keyword evidence="3" id="KW-1185">Reference proteome</keyword>
<feature type="region of interest" description="Disordered" evidence="1">
    <location>
        <begin position="1"/>
        <end position="141"/>
    </location>
</feature>
<feature type="compositionally biased region" description="Low complexity" evidence="1">
    <location>
        <begin position="98"/>
        <end position="110"/>
    </location>
</feature>
<dbReference type="EMBL" id="JARJCM010000511">
    <property type="protein sequence ID" value="KAJ7016407.1"/>
    <property type="molecule type" value="Genomic_DNA"/>
</dbReference>
<feature type="compositionally biased region" description="Low complexity" evidence="1">
    <location>
        <begin position="43"/>
        <end position="53"/>
    </location>
</feature>
<comment type="caution">
    <text evidence="2">The sequence shown here is derived from an EMBL/GenBank/DDBJ whole genome shotgun (WGS) entry which is preliminary data.</text>
</comment>
<evidence type="ECO:0000313" key="2">
    <source>
        <dbReference type="EMBL" id="KAJ7016407.1"/>
    </source>
</evidence>
<gene>
    <name evidence="2" type="ORF">C8F04DRAFT_1202272</name>
</gene>
<evidence type="ECO:0000256" key="1">
    <source>
        <dbReference type="SAM" id="MobiDB-lite"/>
    </source>
</evidence>
<organism evidence="2 3">
    <name type="scientific">Mycena alexandri</name>
    <dbReference type="NCBI Taxonomy" id="1745969"/>
    <lineage>
        <taxon>Eukaryota</taxon>
        <taxon>Fungi</taxon>
        <taxon>Dikarya</taxon>
        <taxon>Basidiomycota</taxon>
        <taxon>Agaricomycotina</taxon>
        <taxon>Agaricomycetes</taxon>
        <taxon>Agaricomycetidae</taxon>
        <taxon>Agaricales</taxon>
        <taxon>Marasmiineae</taxon>
        <taxon>Mycenaceae</taxon>
        <taxon>Mycena</taxon>
    </lineage>
</organism>
<proteinExistence type="predicted"/>
<accession>A0AAD6S038</accession>
<protein>
    <submittedName>
        <fullName evidence="2">Uncharacterized protein</fullName>
    </submittedName>
</protein>
<reference evidence="2" key="1">
    <citation type="submission" date="2023-03" db="EMBL/GenBank/DDBJ databases">
        <title>Massive genome expansion in bonnet fungi (Mycena s.s.) driven by repeated elements and novel gene families across ecological guilds.</title>
        <authorList>
            <consortium name="Lawrence Berkeley National Laboratory"/>
            <person name="Harder C.B."/>
            <person name="Miyauchi S."/>
            <person name="Viragh M."/>
            <person name="Kuo A."/>
            <person name="Thoen E."/>
            <person name="Andreopoulos B."/>
            <person name="Lu D."/>
            <person name="Skrede I."/>
            <person name="Drula E."/>
            <person name="Henrissat B."/>
            <person name="Morin E."/>
            <person name="Kohler A."/>
            <person name="Barry K."/>
            <person name="LaButti K."/>
            <person name="Morin E."/>
            <person name="Salamov A."/>
            <person name="Lipzen A."/>
            <person name="Mereny Z."/>
            <person name="Hegedus B."/>
            <person name="Baldrian P."/>
            <person name="Stursova M."/>
            <person name="Weitz H."/>
            <person name="Taylor A."/>
            <person name="Grigoriev I.V."/>
            <person name="Nagy L.G."/>
            <person name="Martin F."/>
            <person name="Kauserud H."/>
        </authorList>
    </citation>
    <scope>NUCLEOTIDE SEQUENCE</scope>
    <source>
        <strain evidence="2">CBHHK200</strain>
    </source>
</reference>
<dbReference type="AlphaFoldDB" id="A0AAD6S038"/>
<evidence type="ECO:0000313" key="3">
    <source>
        <dbReference type="Proteomes" id="UP001218188"/>
    </source>
</evidence>
<dbReference type="Proteomes" id="UP001218188">
    <property type="component" value="Unassembled WGS sequence"/>
</dbReference>
<name>A0AAD6S038_9AGAR</name>
<sequence>MPPRTEGVDARNMVSGRRVPAPSARLLNPDNDAEQLGVHKTAADAARLQAAAAGSEPKDLFNPDSPAAQSPPPSESERGRSSARSDQSDYPPTDDRSSSPPARGGRSQSSDTDDEEDAAAVPRASGSKRKRTRRSSSVISVESTDADGLLKDIPVVIIIDDDERTMAQRRRDINNFFEAVDSRTSKNRICKICTTKGAAKTDQKTYQGYKPQPVRGSLTRKLHILDKGLTAGTAWARLNIGSEATLGFYFTKG</sequence>